<evidence type="ECO:0000313" key="10">
    <source>
        <dbReference type="Proteomes" id="UP000244248"/>
    </source>
</evidence>
<evidence type="ECO:0000256" key="4">
    <source>
        <dbReference type="ARBA" id="ARBA00022982"/>
    </source>
</evidence>
<dbReference type="InterPro" id="IPR050597">
    <property type="entry name" value="Cytochrome_c_Oxidase_Subunit"/>
</dbReference>
<feature type="domain" description="Cytochrome c" evidence="8">
    <location>
        <begin position="24"/>
        <end position="105"/>
    </location>
</feature>
<evidence type="ECO:0000259" key="8">
    <source>
        <dbReference type="PROSITE" id="PS51007"/>
    </source>
</evidence>
<dbReference type="PANTHER" id="PTHR33751:SF9">
    <property type="entry name" value="CYTOCHROME C4"/>
    <property type="match status" value="1"/>
</dbReference>
<evidence type="ECO:0000256" key="3">
    <source>
        <dbReference type="ARBA" id="ARBA00022723"/>
    </source>
</evidence>
<dbReference type="GO" id="GO:0009055">
    <property type="term" value="F:electron transfer activity"/>
    <property type="evidence" value="ECO:0007669"/>
    <property type="project" value="InterPro"/>
</dbReference>
<keyword evidence="1" id="KW-0813">Transport</keyword>
<dbReference type="GO" id="GO:0046872">
    <property type="term" value="F:metal ion binding"/>
    <property type="evidence" value="ECO:0007669"/>
    <property type="project" value="UniProtKB-KW"/>
</dbReference>
<keyword evidence="10" id="KW-1185">Reference proteome</keyword>
<dbReference type="SUPFAM" id="SSF46626">
    <property type="entry name" value="Cytochrome c"/>
    <property type="match status" value="1"/>
</dbReference>
<evidence type="ECO:0000256" key="7">
    <source>
        <dbReference type="SAM" id="SignalP"/>
    </source>
</evidence>
<keyword evidence="2 6" id="KW-0349">Heme</keyword>
<keyword evidence="7" id="KW-0732">Signal</keyword>
<gene>
    <name evidence="9" type="ORF">CJD38_15770</name>
</gene>
<accession>A0A2T5MCV9</accession>
<feature type="chain" id="PRO_5015395477" evidence="7">
    <location>
        <begin position="23"/>
        <end position="108"/>
    </location>
</feature>
<name>A0A2T5MCV9_9GAMM</name>
<dbReference type="Proteomes" id="UP000244248">
    <property type="component" value="Unassembled WGS sequence"/>
</dbReference>
<dbReference type="EMBL" id="QANS01000006">
    <property type="protein sequence ID" value="PTU30412.1"/>
    <property type="molecule type" value="Genomic_DNA"/>
</dbReference>
<dbReference type="AlphaFoldDB" id="A0A2T5MCV9"/>
<keyword evidence="4" id="KW-0249">Electron transport</keyword>
<dbReference type="InterPro" id="IPR036909">
    <property type="entry name" value="Cyt_c-like_dom_sf"/>
</dbReference>
<dbReference type="PROSITE" id="PS51007">
    <property type="entry name" value="CYTC"/>
    <property type="match status" value="1"/>
</dbReference>
<evidence type="ECO:0000256" key="2">
    <source>
        <dbReference type="ARBA" id="ARBA00022617"/>
    </source>
</evidence>
<dbReference type="RefSeq" id="WP_107941354.1">
    <property type="nucleotide sequence ID" value="NZ_QANS01000006.1"/>
</dbReference>
<organism evidence="9 10">
    <name type="scientific">Stenotrophobium rhamnosiphilum</name>
    <dbReference type="NCBI Taxonomy" id="2029166"/>
    <lineage>
        <taxon>Bacteria</taxon>
        <taxon>Pseudomonadati</taxon>
        <taxon>Pseudomonadota</taxon>
        <taxon>Gammaproteobacteria</taxon>
        <taxon>Nevskiales</taxon>
        <taxon>Nevskiaceae</taxon>
        <taxon>Stenotrophobium</taxon>
    </lineage>
</organism>
<comment type="caution">
    <text evidence="9">The sequence shown here is derived from an EMBL/GenBank/DDBJ whole genome shotgun (WGS) entry which is preliminary data.</text>
</comment>
<keyword evidence="3 6" id="KW-0479">Metal-binding</keyword>
<dbReference type="Pfam" id="PF00034">
    <property type="entry name" value="Cytochrom_C"/>
    <property type="match status" value="1"/>
</dbReference>
<dbReference type="OrthoDB" id="9796421at2"/>
<feature type="signal peptide" evidence="7">
    <location>
        <begin position="1"/>
        <end position="22"/>
    </location>
</feature>
<evidence type="ECO:0000256" key="5">
    <source>
        <dbReference type="ARBA" id="ARBA00023004"/>
    </source>
</evidence>
<dbReference type="GO" id="GO:0020037">
    <property type="term" value="F:heme binding"/>
    <property type="evidence" value="ECO:0007669"/>
    <property type="project" value="InterPro"/>
</dbReference>
<dbReference type="PANTHER" id="PTHR33751">
    <property type="entry name" value="CBB3-TYPE CYTOCHROME C OXIDASE SUBUNIT FIXP"/>
    <property type="match status" value="1"/>
</dbReference>
<proteinExistence type="predicted"/>
<evidence type="ECO:0000313" key="9">
    <source>
        <dbReference type="EMBL" id="PTU30412.1"/>
    </source>
</evidence>
<sequence>MMKFVRVGAIAAALTLSLPAFAEGNVEAGRIKANTCMGCHGIPQYDNAYPRYRVPKIGGQHRDYIVAALKEYRSGNRPHKTMQAQAASLSDQDIEDIASYLEHSAAHK</sequence>
<keyword evidence="5 6" id="KW-0408">Iron</keyword>
<dbReference type="Gene3D" id="1.10.760.10">
    <property type="entry name" value="Cytochrome c-like domain"/>
    <property type="match status" value="1"/>
</dbReference>
<evidence type="ECO:0000256" key="6">
    <source>
        <dbReference type="PROSITE-ProRule" id="PRU00433"/>
    </source>
</evidence>
<reference evidence="9 10" key="1">
    <citation type="submission" date="2018-04" db="EMBL/GenBank/DDBJ databases">
        <title>Novel species isolated from glacier.</title>
        <authorList>
            <person name="Liu Q."/>
            <person name="Xin Y.-H."/>
        </authorList>
    </citation>
    <scope>NUCLEOTIDE SEQUENCE [LARGE SCALE GENOMIC DNA]</scope>
    <source>
        <strain evidence="9 10">GT1R17</strain>
    </source>
</reference>
<protein>
    <submittedName>
        <fullName evidence="9">Cytochrome C</fullName>
    </submittedName>
</protein>
<evidence type="ECO:0000256" key="1">
    <source>
        <dbReference type="ARBA" id="ARBA00022448"/>
    </source>
</evidence>
<dbReference type="InterPro" id="IPR009056">
    <property type="entry name" value="Cyt_c-like_dom"/>
</dbReference>